<dbReference type="SUPFAM" id="SSF52172">
    <property type="entry name" value="CheY-like"/>
    <property type="match status" value="1"/>
</dbReference>
<protein>
    <submittedName>
        <fullName evidence="10">Transcriptional activator protein CzcR</fullName>
    </submittedName>
</protein>
<dbReference type="Gene3D" id="3.40.50.2300">
    <property type="match status" value="1"/>
</dbReference>
<dbReference type="PANTHER" id="PTHR48111:SF22">
    <property type="entry name" value="REGULATOR OF RPOS"/>
    <property type="match status" value="1"/>
</dbReference>
<evidence type="ECO:0000256" key="2">
    <source>
        <dbReference type="ARBA" id="ARBA00023012"/>
    </source>
</evidence>
<gene>
    <name evidence="10" type="primary">czcR</name>
    <name evidence="10" type="ORF">Poly51_60170</name>
</gene>
<dbReference type="GO" id="GO:0005829">
    <property type="term" value="C:cytosol"/>
    <property type="evidence" value="ECO:0007669"/>
    <property type="project" value="TreeGrafter"/>
</dbReference>
<dbReference type="Pfam" id="PF00486">
    <property type="entry name" value="Trans_reg_C"/>
    <property type="match status" value="1"/>
</dbReference>
<dbReference type="GO" id="GO:0032993">
    <property type="term" value="C:protein-DNA complex"/>
    <property type="evidence" value="ECO:0007669"/>
    <property type="project" value="TreeGrafter"/>
</dbReference>
<dbReference type="PROSITE" id="PS51755">
    <property type="entry name" value="OMPR_PHOB"/>
    <property type="match status" value="1"/>
</dbReference>
<dbReference type="GO" id="GO:0006355">
    <property type="term" value="P:regulation of DNA-templated transcription"/>
    <property type="evidence" value="ECO:0007669"/>
    <property type="project" value="InterPro"/>
</dbReference>
<evidence type="ECO:0000256" key="4">
    <source>
        <dbReference type="ARBA" id="ARBA00023125"/>
    </source>
</evidence>
<feature type="modified residue" description="4-aspartylphosphate" evidence="6">
    <location>
        <position position="53"/>
    </location>
</feature>
<dbReference type="Proteomes" id="UP000318288">
    <property type="component" value="Unassembled WGS sequence"/>
</dbReference>
<keyword evidence="11" id="KW-1185">Reference proteome</keyword>
<sequence length="227" mass="25238">MTGRLLIVEDQLSLLASLKRGLEEEGFEVLTASSGSSGYSIIQREPVDAVLLDLMLPDGDGISLLQRVREEEFQKPVLVITAKDSIADRVIGLDSGADDYLIKPFDFSELLARLRAVMRRSMGTSQDAQLRYEDLVVDSLSRVASRGGQSLSLTQRQFELLEYLLQHKNMIVTREAIARDVWKAATATWTNVIEVQINQLRKKLGGPSNLPVLHTVRGKGYQLGDEP</sequence>
<dbReference type="SMART" id="SM00448">
    <property type="entry name" value="REC"/>
    <property type="match status" value="1"/>
</dbReference>
<dbReference type="GO" id="GO:0000976">
    <property type="term" value="F:transcription cis-regulatory region binding"/>
    <property type="evidence" value="ECO:0007669"/>
    <property type="project" value="TreeGrafter"/>
</dbReference>
<feature type="domain" description="OmpR/PhoB-type" evidence="9">
    <location>
        <begin position="127"/>
        <end position="225"/>
    </location>
</feature>
<dbReference type="InterPro" id="IPR039420">
    <property type="entry name" value="WalR-like"/>
</dbReference>
<evidence type="ECO:0000256" key="1">
    <source>
        <dbReference type="ARBA" id="ARBA00022553"/>
    </source>
</evidence>
<dbReference type="Gene3D" id="1.10.10.10">
    <property type="entry name" value="Winged helix-like DNA-binding domain superfamily/Winged helix DNA-binding domain"/>
    <property type="match status" value="1"/>
</dbReference>
<evidence type="ECO:0000313" key="10">
    <source>
        <dbReference type="EMBL" id="TWU44586.1"/>
    </source>
</evidence>
<evidence type="ECO:0000256" key="5">
    <source>
        <dbReference type="ARBA" id="ARBA00023163"/>
    </source>
</evidence>
<dbReference type="InterPro" id="IPR036388">
    <property type="entry name" value="WH-like_DNA-bd_sf"/>
</dbReference>
<dbReference type="PANTHER" id="PTHR48111">
    <property type="entry name" value="REGULATOR OF RPOS"/>
    <property type="match status" value="1"/>
</dbReference>
<dbReference type="PROSITE" id="PS50110">
    <property type="entry name" value="RESPONSE_REGULATORY"/>
    <property type="match status" value="1"/>
</dbReference>
<evidence type="ECO:0000259" key="9">
    <source>
        <dbReference type="PROSITE" id="PS51755"/>
    </source>
</evidence>
<evidence type="ECO:0000259" key="8">
    <source>
        <dbReference type="PROSITE" id="PS50110"/>
    </source>
</evidence>
<keyword evidence="1 6" id="KW-0597">Phosphoprotein</keyword>
<keyword evidence="4 7" id="KW-0238">DNA-binding</keyword>
<keyword evidence="2" id="KW-0902">Two-component regulatory system</keyword>
<accession>A0A5C6EAS4</accession>
<evidence type="ECO:0000256" key="3">
    <source>
        <dbReference type="ARBA" id="ARBA00023015"/>
    </source>
</evidence>
<dbReference type="InterPro" id="IPR011006">
    <property type="entry name" value="CheY-like_superfamily"/>
</dbReference>
<evidence type="ECO:0000313" key="11">
    <source>
        <dbReference type="Proteomes" id="UP000318288"/>
    </source>
</evidence>
<dbReference type="GO" id="GO:0000156">
    <property type="term" value="F:phosphorelay response regulator activity"/>
    <property type="evidence" value="ECO:0007669"/>
    <property type="project" value="TreeGrafter"/>
</dbReference>
<name>A0A5C6EAS4_9BACT</name>
<evidence type="ECO:0000256" key="6">
    <source>
        <dbReference type="PROSITE-ProRule" id="PRU00169"/>
    </source>
</evidence>
<dbReference type="CDD" id="cd00383">
    <property type="entry name" value="trans_reg_C"/>
    <property type="match status" value="1"/>
</dbReference>
<dbReference type="Gene3D" id="6.10.250.690">
    <property type="match status" value="1"/>
</dbReference>
<proteinExistence type="predicted"/>
<feature type="domain" description="Response regulatory" evidence="8">
    <location>
        <begin position="4"/>
        <end position="118"/>
    </location>
</feature>
<evidence type="ECO:0000256" key="7">
    <source>
        <dbReference type="PROSITE-ProRule" id="PRU01091"/>
    </source>
</evidence>
<dbReference type="EMBL" id="SJPW01000011">
    <property type="protein sequence ID" value="TWU44586.1"/>
    <property type="molecule type" value="Genomic_DNA"/>
</dbReference>
<feature type="DNA-binding region" description="OmpR/PhoB-type" evidence="7">
    <location>
        <begin position="127"/>
        <end position="225"/>
    </location>
</feature>
<dbReference type="InterPro" id="IPR001789">
    <property type="entry name" value="Sig_transdc_resp-reg_receiver"/>
</dbReference>
<dbReference type="SMART" id="SM00862">
    <property type="entry name" value="Trans_reg_C"/>
    <property type="match status" value="1"/>
</dbReference>
<keyword evidence="5" id="KW-0804">Transcription</keyword>
<keyword evidence="3" id="KW-0805">Transcription regulation</keyword>
<dbReference type="Pfam" id="PF00072">
    <property type="entry name" value="Response_reg"/>
    <property type="match status" value="1"/>
</dbReference>
<dbReference type="InterPro" id="IPR001867">
    <property type="entry name" value="OmpR/PhoB-type_DNA-bd"/>
</dbReference>
<dbReference type="AlphaFoldDB" id="A0A5C6EAS4"/>
<organism evidence="10 11">
    <name type="scientific">Rubripirellula tenax</name>
    <dbReference type="NCBI Taxonomy" id="2528015"/>
    <lineage>
        <taxon>Bacteria</taxon>
        <taxon>Pseudomonadati</taxon>
        <taxon>Planctomycetota</taxon>
        <taxon>Planctomycetia</taxon>
        <taxon>Pirellulales</taxon>
        <taxon>Pirellulaceae</taxon>
        <taxon>Rubripirellula</taxon>
    </lineage>
</organism>
<reference evidence="10 11" key="1">
    <citation type="submission" date="2019-02" db="EMBL/GenBank/DDBJ databases">
        <title>Deep-cultivation of Planctomycetes and their phenomic and genomic characterization uncovers novel biology.</title>
        <authorList>
            <person name="Wiegand S."/>
            <person name="Jogler M."/>
            <person name="Boedeker C."/>
            <person name="Pinto D."/>
            <person name="Vollmers J."/>
            <person name="Rivas-Marin E."/>
            <person name="Kohn T."/>
            <person name="Peeters S.H."/>
            <person name="Heuer A."/>
            <person name="Rast P."/>
            <person name="Oberbeckmann S."/>
            <person name="Bunk B."/>
            <person name="Jeske O."/>
            <person name="Meyerdierks A."/>
            <person name="Storesund J.E."/>
            <person name="Kallscheuer N."/>
            <person name="Luecker S."/>
            <person name="Lage O.M."/>
            <person name="Pohl T."/>
            <person name="Merkel B.J."/>
            <person name="Hornburger P."/>
            <person name="Mueller R.-W."/>
            <person name="Bruemmer F."/>
            <person name="Labrenz M."/>
            <person name="Spormann A.M."/>
            <person name="Op Den Camp H."/>
            <person name="Overmann J."/>
            <person name="Amann R."/>
            <person name="Jetten M.S.M."/>
            <person name="Mascher T."/>
            <person name="Medema M.H."/>
            <person name="Devos D.P."/>
            <person name="Kaster A.-K."/>
            <person name="Ovreas L."/>
            <person name="Rohde M."/>
            <person name="Galperin M.Y."/>
            <person name="Jogler C."/>
        </authorList>
    </citation>
    <scope>NUCLEOTIDE SEQUENCE [LARGE SCALE GENOMIC DNA]</scope>
    <source>
        <strain evidence="10 11">Poly51</strain>
    </source>
</reference>
<dbReference type="OrthoDB" id="272875at2"/>
<comment type="caution">
    <text evidence="10">The sequence shown here is derived from an EMBL/GenBank/DDBJ whole genome shotgun (WGS) entry which is preliminary data.</text>
</comment>